<dbReference type="Gene3D" id="3.40.50.300">
    <property type="entry name" value="P-loop containing nucleotide triphosphate hydrolases"/>
    <property type="match status" value="1"/>
</dbReference>
<dbReference type="InterPro" id="IPR027417">
    <property type="entry name" value="P-loop_NTPase"/>
</dbReference>
<dbReference type="InterPro" id="IPR006703">
    <property type="entry name" value="G_AIG1"/>
</dbReference>
<keyword evidence="2" id="KW-0342">GTP-binding</keyword>
<evidence type="ECO:0000313" key="4">
    <source>
        <dbReference type="EMBL" id="ESA04142.1"/>
    </source>
</evidence>
<dbReference type="VEuPathDB" id="FungiDB:RhiirFUN_003835"/>
<dbReference type="VEuPathDB" id="FungiDB:RhiirFUN_000882"/>
<protein>
    <recommendedName>
        <fullName evidence="3">AIG1-type G domain-containing protein</fullName>
    </recommendedName>
</protein>
<dbReference type="EMBL" id="KI294544">
    <property type="protein sequence ID" value="ESA04142.1"/>
    <property type="molecule type" value="Genomic_DNA"/>
</dbReference>
<dbReference type="HOGENOM" id="CLU_1384814_0_0_1"/>
<dbReference type="PANTHER" id="PTHR10903">
    <property type="entry name" value="GTPASE, IMAP FAMILY MEMBER-RELATED"/>
    <property type="match status" value="1"/>
</dbReference>
<evidence type="ECO:0000259" key="3">
    <source>
        <dbReference type="Pfam" id="PF04548"/>
    </source>
</evidence>
<name>U9T9R0_RHIID</name>
<evidence type="ECO:0000256" key="2">
    <source>
        <dbReference type="ARBA" id="ARBA00023134"/>
    </source>
</evidence>
<evidence type="ECO:0000256" key="1">
    <source>
        <dbReference type="ARBA" id="ARBA00022741"/>
    </source>
</evidence>
<dbReference type="PANTHER" id="PTHR10903:SF184">
    <property type="entry name" value="GTP-BINDING PROTEIN A"/>
    <property type="match status" value="1"/>
</dbReference>
<proteinExistence type="predicted"/>
<accession>U9T9R0</accession>
<gene>
    <name evidence="4" type="ORF">GLOINDRAFT_85504</name>
</gene>
<dbReference type="InterPro" id="IPR045058">
    <property type="entry name" value="GIMA/IAN/Toc"/>
</dbReference>
<dbReference type="Pfam" id="PF04548">
    <property type="entry name" value="AIG1"/>
    <property type="match status" value="1"/>
</dbReference>
<dbReference type="SUPFAM" id="SSF52540">
    <property type="entry name" value="P-loop containing nucleoside triphosphate hydrolases"/>
    <property type="match status" value="1"/>
</dbReference>
<dbReference type="AlphaFoldDB" id="U9T9R0"/>
<organism evidence="4">
    <name type="scientific">Rhizophagus irregularis (strain DAOM 181602 / DAOM 197198 / MUCL 43194)</name>
    <name type="common">Arbuscular mycorrhizal fungus</name>
    <name type="synonym">Glomus intraradices</name>
    <dbReference type="NCBI Taxonomy" id="747089"/>
    <lineage>
        <taxon>Eukaryota</taxon>
        <taxon>Fungi</taxon>
        <taxon>Fungi incertae sedis</taxon>
        <taxon>Mucoromycota</taxon>
        <taxon>Glomeromycotina</taxon>
        <taxon>Glomeromycetes</taxon>
        <taxon>Glomerales</taxon>
        <taxon>Glomeraceae</taxon>
        <taxon>Rhizophagus</taxon>
    </lineage>
</organism>
<reference evidence="4" key="1">
    <citation type="submission" date="2013-07" db="EMBL/GenBank/DDBJ databases">
        <title>The genome of an arbuscular mycorrhizal fungus provides insights into the evolution of the oldest plant symbiosis.</title>
        <authorList>
            <consortium name="DOE Joint Genome Institute"/>
            <person name="Tisserant E."/>
            <person name="Malbreil M."/>
            <person name="Kuo A."/>
            <person name="Kohler A."/>
            <person name="Symeonidi A."/>
            <person name="Balestrini R."/>
            <person name="Charron P."/>
            <person name="Duensing N."/>
            <person name="Frei-dit-Frey N."/>
            <person name="Gianinazzi-Pearson V."/>
            <person name="Gilbert B."/>
            <person name="Handa Y."/>
            <person name="Hijri M."/>
            <person name="Kaul R."/>
            <person name="Kawaguchi M."/>
            <person name="Krajinski F."/>
            <person name="Lammers P."/>
            <person name="Lapierre D."/>
            <person name="Masclaux F.G."/>
            <person name="Murat C."/>
            <person name="Morin E."/>
            <person name="Ndikumana S."/>
            <person name="Pagni M."/>
            <person name="Petitpierre D."/>
            <person name="Requena N."/>
            <person name="Rosikiewicz P."/>
            <person name="Riley R."/>
            <person name="Saito K."/>
            <person name="San Clemente H."/>
            <person name="Shapiro H."/>
            <person name="van Tuinen D."/>
            <person name="Becard G."/>
            <person name="Bonfante P."/>
            <person name="Paszkowski U."/>
            <person name="Shachar-Hill Y."/>
            <person name="Young J.P."/>
            <person name="Sanders I.R."/>
            <person name="Henrissat B."/>
            <person name="Rensing S.A."/>
            <person name="Grigoriev I.V."/>
            <person name="Corradi N."/>
            <person name="Roux C."/>
            <person name="Martin F."/>
        </authorList>
    </citation>
    <scope>NUCLEOTIDE SEQUENCE</scope>
    <source>
        <strain evidence="4">DAOM 197198</strain>
    </source>
</reference>
<dbReference type="GO" id="GO:0005525">
    <property type="term" value="F:GTP binding"/>
    <property type="evidence" value="ECO:0007669"/>
    <property type="project" value="UniProtKB-KW"/>
</dbReference>
<keyword evidence="1" id="KW-0547">Nucleotide-binding</keyword>
<feature type="domain" description="AIG1-type G" evidence="3">
    <location>
        <begin position="8"/>
        <end position="96"/>
    </location>
</feature>
<sequence>MNVQNEVVLLLGKTGKAFISYRAGKSTLGNQLLGNRDNKPFTASSSFKSKTSKCEVATLKINNKNYDLVDTPGLFDSRGNVDPLKEITEFVNQCDAKHQELLEELEYERKRNLYKDSKLLEELEYERKRNLYHTNKDLNSRGFRKLSIEEKAIFGAKAGRALEPDNKVLASITGITGALFGLSKGISDELDDMMVQL</sequence>